<feature type="region of interest" description="Disordered" evidence="1">
    <location>
        <begin position="172"/>
        <end position="224"/>
    </location>
</feature>
<feature type="compositionally biased region" description="Basic and acidic residues" evidence="1">
    <location>
        <begin position="197"/>
        <end position="208"/>
    </location>
</feature>
<evidence type="ECO:0000313" key="2">
    <source>
        <dbReference type="EMBL" id="KAF2005126.1"/>
    </source>
</evidence>
<feature type="compositionally biased region" description="Low complexity" evidence="1">
    <location>
        <begin position="351"/>
        <end position="381"/>
    </location>
</feature>
<dbReference type="AlphaFoldDB" id="A0A6A5X298"/>
<keyword evidence="3" id="KW-1185">Reference proteome</keyword>
<feature type="compositionally biased region" description="Low complexity" evidence="1">
    <location>
        <begin position="129"/>
        <end position="143"/>
    </location>
</feature>
<dbReference type="EMBL" id="ML977564">
    <property type="protein sequence ID" value="KAF2005126.1"/>
    <property type="molecule type" value="Genomic_DNA"/>
</dbReference>
<sequence length="612" mass="67839">MDASQVCMSAPMGATTSPVSSQTGTLSAQALIWQPPALRSRSFETALVWKKVGNARMRHPIEPSPVVGSPPSLSDTPAALLRSRRKPSKDFRPSIDPGPIFAIEEDTVPPVRIRGTLGRMMRAGEETSRTSSSPKSVASPLSARRSSVSPTLNLPGAYAPLCDPEALEKRRRANKFAPRDTSPYPKGKVRLLSEPFQARRSDPGDIKPLDPSPDAPDDPYPRERGMTLTRAATVVVTETTKPVGEVLRGCIPIDFFIVYIDNKLHQLDRVKKRVKKFFGRRKSATKQGTADAEWEEEVLTSQAYARRRASSSPPTISPSTISPSSSQRTWIRLPSSPPRLQTKKALPYPSRPRGSSLESSSSSENPSSVSSSLRSSVGQSLPTVQEMDESEDGEEDDEDGVFLDEFENAFRGGWIQRARIVAEALVHSTTYKWRIYTTSLTPSIADSLSSQTLAILLTWDMRWPGEQRRLERIRVFEVEWRRELKRMEAKNTPNAPNSFTELSWNGGYHDHTAGLIIPNNLEQGLSATTVAAGAADLESPAIISVNADTFAYLELTRVETPKHRTGALDLDPPVWQRHRVRRWKQALNWIRTIIKIRQGSRFSGPSTQGDAK</sequence>
<dbReference type="Proteomes" id="UP000799779">
    <property type="component" value="Unassembled WGS sequence"/>
</dbReference>
<name>A0A6A5X298_9PLEO</name>
<feature type="compositionally biased region" description="Acidic residues" evidence="1">
    <location>
        <begin position="386"/>
        <end position="398"/>
    </location>
</feature>
<evidence type="ECO:0000313" key="3">
    <source>
        <dbReference type="Proteomes" id="UP000799779"/>
    </source>
</evidence>
<organism evidence="2 3">
    <name type="scientific">Amniculicola lignicola CBS 123094</name>
    <dbReference type="NCBI Taxonomy" id="1392246"/>
    <lineage>
        <taxon>Eukaryota</taxon>
        <taxon>Fungi</taxon>
        <taxon>Dikarya</taxon>
        <taxon>Ascomycota</taxon>
        <taxon>Pezizomycotina</taxon>
        <taxon>Dothideomycetes</taxon>
        <taxon>Pleosporomycetidae</taxon>
        <taxon>Pleosporales</taxon>
        <taxon>Amniculicolaceae</taxon>
        <taxon>Amniculicola</taxon>
    </lineage>
</organism>
<accession>A0A6A5X298</accession>
<proteinExistence type="predicted"/>
<feature type="compositionally biased region" description="Low complexity" evidence="1">
    <location>
        <begin position="310"/>
        <end position="326"/>
    </location>
</feature>
<evidence type="ECO:0000256" key="1">
    <source>
        <dbReference type="SAM" id="MobiDB-lite"/>
    </source>
</evidence>
<reference evidence="2" key="1">
    <citation type="journal article" date="2020" name="Stud. Mycol.">
        <title>101 Dothideomycetes genomes: a test case for predicting lifestyles and emergence of pathogens.</title>
        <authorList>
            <person name="Haridas S."/>
            <person name="Albert R."/>
            <person name="Binder M."/>
            <person name="Bloem J."/>
            <person name="Labutti K."/>
            <person name="Salamov A."/>
            <person name="Andreopoulos B."/>
            <person name="Baker S."/>
            <person name="Barry K."/>
            <person name="Bills G."/>
            <person name="Bluhm B."/>
            <person name="Cannon C."/>
            <person name="Castanera R."/>
            <person name="Culley D."/>
            <person name="Daum C."/>
            <person name="Ezra D."/>
            <person name="Gonzalez J."/>
            <person name="Henrissat B."/>
            <person name="Kuo A."/>
            <person name="Liang C."/>
            <person name="Lipzen A."/>
            <person name="Lutzoni F."/>
            <person name="Magnuson J."/>
            <person name="Mondo S."/>
            <person name="Nolan M."/>
            <person name="Ohm R."/>
            <person name="Pangilinan J."/>
            <person name="Park H.-J."/>
            <person name="Ramirez L."/>
            <person name="Alfaro M."/>
            <person name="Sun H."/>
            <person name="Tritt A."/>
            <person name="Yoshinaga Y."/>
            <person name="Zwiers L.-H."/>
            <person name="Turgeon B."/>
            <person name="Goodwin S."/>
            <person name="Spatafora J."/>
            <person name="Crous P."/>
            <person name="Grigoriev I."/>
        </authorList>
    </citation>
    <scope>NUCLEOTIDE SEQUENCE</scope>
    <source>
        <strain evidence="2">CBS 123094</strain>
    </source>
</reference>
<protein>
    <submittedName>
        <fullName evidence="2">Uncharacterized protein</fullName>
    </submittedName>
</protein>
<feature type="region of interest" description="Disordered" evidence="1">
    <location>
        <begin position="122"/>
        <end position="160"/>
    </location>
</feature>
<feature type="region of interest" description="Disordered" evidence="1">
    <location>
        <begin position="305"/>
        <end position="398"/>
    </location>
</feature>
<gene>
    <name evidence="2" type="ORF">P154DRAFT_571340</name>
</gene>
<feature type="region of interest" description="Disordered" evidence="1">
    <location>
        <begin position="1"/>
        <end position="21"/>
    </location>
</feature>
<feature type="region of interest" description="Disordered" evidence="1">
    <location>
        <begin position="82"/>
        <end position="102"/>
    </location>
</feature>